<name>M1WIP9_CLAP2</name>
<comment type="caution">
    <text evidence="3">The sequence shown here is derived from an EMBL/GenBank/DDBJ whole genome shotgun (WGS) entry which is preliminary data.</text>
</comment>
<dbReference type="eggNOG" id="ENOG502T542">
    <property type="taxonomic scope" value="Eukaryota"/>
</dbReference>
<dbReference type="GO" id="GO:0006574">
    <property type="term" value="P:L-valine catabolic process"/>
    <property type="evidence" value="ECO:0007669"/>
    <property type="project" value="TreeGrafter"/>
</dbReference>
<evidence type="ECO:0000256" key="2">
    <source>
        <dbReference type="SAM" id="MobiDB-lite"/>
    </source>
</evidence>
<dbReference type="VEuPathDB" id="FungiDB:CPUR_08798"/>
<evidence type="ECO:0000256" key="1">
    <source>
        <dbReference type="ARBA" id="ARBA00009986"/>
    </source>
</evidence>
<dbReference type="PANTHER" id="PTHR43866:SF3">
    <property type="entry name" value="METHYLMALONATE-SEMIALDEHYDE DEHYDROGENASE [ACYLATING], MITOCHONDRIAL"/>
    <property type="match status" value="1"/>
</dbReference>
<accession>M1WIP9</accession>
<evidence type="ECO:0000313" key="4">
    <source>
        <dbReference type="Proteomes" id="UP000016801"/>
    </source>
</evidence>
<feature type="region of interest" description="Disordered" evidence="2">
    <location>
        <begin position="90"/>
        <end position="115"/>
    </location>
</feature>
<dbReference type="Proteomes" id="UP000016801">
    <property type="component" value="Unassembled WGS sequence"/>
</dbReference>
<feature type="region of interest" description="Disordered" evidence="2">
    <location>
        <begin position="1"/>
        <end position="49"/>
    </location>
</feature>
<sequence length="329" mass="36447">MTSISPLVAYSDSEDDGERGSAASPIEIGPMNPPAAADPRLLPPPNFTAQDRATLIQQLGEHTLDKGYAVVLLRSSPPRGTKSARIEFKCDVGGEPRDRSSSESQGPKRPNAGSRLINCPFKATALQAKDTLNWSFTVVNPTHNHPPSETNLAHASKRRKAIQEAGIVEKYSDQLSRAGVAPKFMLNTLRHAAADTGDELKFKTSDLYNLLYANKRQQLQGKTTAELLLEHKCSKTKLQTAVRRGHQRTAMAHSRTRAPQPMVTIKQHWGKQFRDDEDEDDEEGNRYGQTVDGEDNMLGRTCEEDDRATNRAAPKIRKSSHRAIDEEDN</sequence>
<dbReference type="Pfam" id="PF08731">
    <property type="entry name" value="AFT"/>
    <property type="match status" value="1"/>
</dbReference>
<dbReference type="STRING" id="1111077.M1WIP9"/>
<dbReference type="OrthoDB" id="4815524at2759"/>
<feature type="compositionally biased region" description="Basic and acidic residues" evidence="2">
    <location>
        <begin position="90"/>
        <end position="101"/>
    </location>
</feature>
<comment type="similarity">
    <text evidence="1">Belongs to the aldehyde dehydrogenase family.</text>
</comment>
<keyword evidence="4" id="KW-1185">Reference proteome</keyword>
<feature type="region of interest" description="Disordered" evidence="2">
    <location>
        <begin position="266"/>
        <end position="329"/>
    </location>
</feature>
<evidence type="ECO:0008006" key="5">
    <source>
        <dbReference type="Google" id="ProtNLM"/>
    </source>
</evidence>
<organism evidence="3 4">
    <name type="scientific">Claviceps purpurea (strain 20.1)</name>
    <name type="common">Ergot fungus</name>
    <name type="synonym">Sphacelia segetum</name>
    <dbReference type="NCBI Taxonomy" id="1111077"/>
    <lineage>
        <taxon>Eukaryota</taxon>
        <taxon>Fungi</taxon>
        <taxon>Dikarya</taxon>
        <taxon>Ascomycota</taxon>
        <taxon>Pezizomycotina</taxon>
        <taxon>Sordariomycetes</taxon>
        <taxon>Hypocreomycetidae</taxon>
        <taxon>Hypocreales</taxon>
        <taxon>Clavicipitaceae</taxon>
        <taxon>Claviceps</taxon>
    </lineage>
</organism>
<dbReference type="AlphaFoldDB" id="M1WIP9"/>
<dbReference type="GO" id="GO:0000981">
    <property type="term" value="F:DNA-binding transcription factor activity, RNA polymerase II-specific"/>
    <property type="evidence" value="ECO:0007669"/>
    <property type="project" value="InterPro"/>
</dbReference>
<dbReference type="HOGENOM" id="CLU_073106_0_0_1"/>
<evidence type="ECO:0000313" key="3">
    <source>
        <dbReference type="EMBL" id="CCE34859.1"/>
    </source>
</evidence>
<proteinExistence type="inferred from homology"/>
<protein>
    <recommendedName>
        <fullName evidence="5">FAR1 domain-containing protein</fullName>
    </recommendedName>
</protein>
<dbReference type="GO" id="GO:0004491">
    <property type="term" value="F:methylmalonate-semialdehyde dehydrogenase (acylating, NAD) activity"/>
    <property type="evidence" value="ECO:0007669"/>
    <property type="project" value="InterPro"/>
</dbReference>
<dbReference type="GO" id="GO:0005739">
    <property type="term" value="C:mitochondrion"/>
    <property type="evidence" value="ECO:0007669"/>
    <property type="project" value="TreeGrafter"/>
</dbReference>
<dbReference type="PANTHER" id="PTHR43866">
    <property type="entry name" value="MALONATE-SEMIALDEHYDE DEHYDROGENASE"/>
    <property type="match status" value="1"/>
</dbReference>
<dbReference type="InterPro" id="IPR010061">
    <property type="entry name" value="MeMal-semiAld_DH"/>
</dbReference>
<dbReference type="InterPro" id="IPR014842">
    <property type="entry name" value="AFT"/>
</dbReference>
<reference evidence="3 4" key="1">
    <citation type="journal article" date="2013" name="PLoS Genet.">
        <title>Plant-symbiotic fungi as chemical engineers: Multi-genome analysis of the Clavicipitaceae reveals dynamics of alkaloid loci.</title>
        <authorList>
            <person name="Schardl C.L."/>
            <person name="Young C.A."/>
            <person name="Hesse U."/>
            <person name="Amyotte S.G."/>
            <person name="Andreeva K."/>
            <person name="Calie P.J."/>
            <person name="Fleetwood D.J."/>
            <person name="Haws D.C."/>
            <person name="Moore N."/>
            <person name="Oeser B."/>
            <person name="Panaccione D.G."/>
            <person name="Schweri K.K."/>
            <person name="Voisey C.R."/>
            <person name="Farman M.L."/>
            <person name="Jaromczyk J.W."/>
            <person name="Roe B.A."/>
            <person name="O'Sullivan D.M."/>
            <person name="Scott B."/>
            <person name="Tudzynski P."/>
            <person name="An Z."/>
            <person name="Arnaoudova E.G."/>
            <person name="Bullock C.T."/>
            <person name="Charlton N.D."/>
            <person name="Chen L."/>
            <person name="Cox M."/>
            <person name="Dinkins R.D."/>
            <person name="Florea S."/>
            <person name="Glenn A.E."/>
            <person name="Gordon A."/>
            <person name="Gueldener U."/>
            <person name="Harris D.R."/>
            <person name="Hollin W."/>
            <person name="Jaromczyk J."/>
            <person name="Johnson R.D."/>
            <person name="Khan A.K."/>
            <person name="Leistner E."/>
            <person name="Leuchtmann A."/>
            <person name="Li C."/>
            <person name="Liu J."/>
            <person name="Liu J."/>
            <person name="Liu M."/>
            <person name="Mace W."/>
            <person name="Machado C."/>
            <person name="Nagabhyru P."/>
            <person name="Pan J."/>
            <person name="Schmid J."/>
            <person name="Sugawara K."/>
            <person name="Steiner U."/>
            <person name="Takach J.E."/>
            <person name="Tanaka E."/>
            <person name="Webb J.S."/>
            <person name="Wilson E.V."/>
            <person name="Wiseman J.L."/>
            <person name="Yoshida R."/>
            <person name="Zeng Z."/>
        </authorList>
    </citation>
    <scope>NUCLEOTIDE SEQUENCE [LARGE SCALE GENOMIC DNA]</scope>
    <source>
        <strain evidence="3 4">20.1</strain>
    </source>
</reference>
<gene>
    <name evidence="3" type="ORF">CPUR_08798</name>
</gene>
<dbReference type="EMBL" id="CAGA01000136">
    <property type="protein sequence ID" value="CCE34859.1"/>
    <property type="molecule type" value="Genomic_DNA"/>
</dbReference>
<dbReference type="GO" id="GO:0045944">
    <property type="term" value="P:positive regulation of transcription by RNA polymerase II"/>
    <property type="evidence" value="ECO:0007669"/>
    <property type="project" value="InterPro"/>
</dbReference>
<dbReference type="GO" id="GO:0010106">
    <property type="term" value="P:cellular response to iron ion starvation"/>
    <property type="evidence" value="ECO:0007669"/>
    <property type="project" value="InterPro"/>
</dbReference>
<dbReference type="GO" id="GO:0006210">
    <property type="term" value="P:thymine catabolic process"/>
    <property type="evidence" value="ECO:0007669"/>
    <property type="project" value="TreeGrafter"/>
</dbReference>